<organism evidence="1">
    <name type="scientific">hydrothermal vent metagenome</name>
    <dbReference type="NCBI Taxonomy" id="652676"/>
    <lineage>
        <taxon>unclassified sequences</taxon>
        <taxon>metagenomes</taxon>
        <taxon>ecological metagenomes</taxon>
    </lineage>
</organism>
<sequence>MTFIKQLVIASTLFCLLLATNVQLQAANLPYYMRFIAYTPPNLYLRTTRATTAYYAPINVAQTLTYTLTPAIAATTYIAEGPVPFTLVTYSGIAACTGLKTIQASLDIIQGATTTNLGNTSIQMTGTGFIDTFNFNIFNTASRILLNPGDIIRLQLTNNSANTFCPINEFPLNGTDNDATHLNFETSPFLNISKSSTIQSDPVNLTNPKALPGSIQQYTVDVSNGGSAPNDVDTLAISDDLPAGVLLRFGVGDNPITFIDTNASGLTYSFVSLGDAGDDIEFYNNGGTTLVTPIVVGNTDATVPRVDRIIIRPKGAFNNSTVAPFPSFRVQFDVEVQ</sequence>
<dbReference type="EMBL" id="UOFE01000035">
    <property type="protein sequence ID" value="VAW53717.1"/>
    <property type="molecule type" value="Genomic_DNA"/>
</dbReference>
<evidence type="ECO:0000313" key="1">
    <source>
        <dbReference type="EMBL" id="VAW53717.1"/>
    </source>
</evidence>
<reference evidence="1" key="1">
    <citation type="submission" date="2018-06" db="EMBL/GenBank/DDBJ databases">
        <authorList>
            <person name="Zhirakovskaya E."/>
        </authorList>
    </citation>
    <scope>NUCLEOTIDE SEQUENCE</scope>
</reference>
<gene>
    <name evidence="1" type="ORF">MNBD_GAMMA05-1220</name>
</gene>
<proteinExistence type="predicted"/>
<dbReference type="AlphaFoldDB" id="A0A3B0WST6"/>
<accession>A0A3B0WST6</accession>
<protein>
    <recommendedName>
        <fullName evidence="2">DUF11 domain-containing protein</fullName>
    </recommendedName>
</protein>
<evidence type="ECO:0008006" key="2">
    <source>
        <dbReference type="Google" id="ProtNLM"/>
    </source>
</evidence>
<name>A0A3B0WST6_9ZZZZ</name>